<evidence type="ECO:0000313" key="3">
    <source>
        <dbReference type="Proteomes" id="UP000002424"/>
    </source>
</evidence>
<accession>C1DR32</accession>
<name>C1DR32_AZOVD</name>
<dbReference type="HOGENOM" id="CLU_2679759_0_0_6"/>
<organism evidence="2 3">
    <name type="scientific">Azotobacter vinelandii (strain DJ / ATCC BAA-1303)</name>
    <dbReference type="NCBI Taxonomy" id="322710"/>
    <lineage>
        <taxon>Bacteria</taxon>
        <taxon>Pseudomonadati</taxon>
        <taxon>Pseudomonadota</taxon>
        <taxon>Gammaproteobacteria</taxon>
        <taxon>Pseudomonadales</taxon>
        <taxon>Pseudomonadaceae</taxon>
        <taxon>Azotobacter</taxon>
    </lineage>
</organism>
<proteinExistence type="predicted"/>
<evidence type="ECO:0000256" key="1">
    <source>
        <dbReference type="SAM" id="MobiDB-lite"/>
    </source>
</evidence>
<dbReference type="Proteomes" id="UP000002424">
    <property type="component" value="Chromosome"/>
</dbReference>
<dbReference type="EMBL" id="CP001157">
    <property type="protein sequence ID" value="ACO79690.1"/>
    <property type="molecule type" value="Genomic_DNA"/>
</dbReference>
<sequence length="74" mass="8424">MELASVPGGRSRPRHGHACHALRDDKRHSHCQLDYLLGSTIRSTTSPSHTVLHEAHHERRGKVMNNRKAHCQEQ</sequence>
<dbReference type="EnsemblBacteria" id="ACO79690">
    <property type="protein sequence ID" value="ACO79690"/>
    <property type="gene ID" value="Avin_35410"/>
</dbReference>
<evidence type="ECO:0000313" key="2">
    <source>
        <dbReference type="EMBL" id="ACO79690.1"/>
    </source>
</evidence>
<keyword evidence="3" id="KW-1185">Reference proteome</keyword>
<feature type="region of interest" description="Disordered" evidence="1">
    <location>
        <begin position="52"/>
        <end position="74"/>
    </location>
</feature>
<dbReference type="AlphaFoldDB" id="C1DR32"/>
<protein>
    <submittedName>
        <fullName evidence="2">Uncharacterized protein</fullName>
    </submittedName>
</protein>
<reference evidence="2 3" key="1">
    <citation type="journal article" date="2009" name="J. Bacteriol.">
        <title>Genome sequence of Azotobacter vinelandii, an obligate aerobe specialized to support diverse anaerobic metabolic processes.</title>
        <authorList>
            <person name="Setubal J.C."/>
            <person name="dos Santos P."/>
            <person name="Goldman B.S."/>
            <person name="Ertesvag H."/>
            <person name="Espin G."/>
            <person name="Rubio L.M."/>
            <person name="Valla S."/>
            <person name="Almeida N.F."/>
            <person name="Balasubramanian D."/>
            <person name="Cromes L."/>
            <person name="Curatti L."/>
            <person name="Du Z."/>
            <person name="Godsy E."/>
            <person name="Goodner B."/>
            <person name="Hellner-Burris K."/>
            <person name="Hernandez J.A."/>
            <person name="Houmiel K."/>
            <person name="Imperial J."/>
            <person name="Kennedy C."/>
            <person name="Larson T.J."/>
            <person name="Latreille P."/>
            <person name="Ligon L.S."/>
            <person name="Lu J."/>
            <person name="Maerk M."/>
            <person name="Miller N.M."/>
            <person name="Norton S."/>
            <person name="O'Carroll I.P."/>
            <person name="Paulsen I."/>
            <person name="Raulfs E.C."/>
            <person name="Roemer R."/>
            <person name="Rosser J."/>
            <person name="Segura D."/>
            <person name="Slater S."/>
            <person name="Stricklin S.L."/>
            <person name="Studholme D.J."/>
            <person name="Sun J."/>
            <person name="Viana C.J."/>
            <person name="Wallin E."/>
            <person name="Wang B."/>
            <person name="Wheeler C."/>
            <person name="Zhu H."/>
            <person name="Dean D.R."/>
            <person name="Dixon R."/>
            <person name="Wood D."/>
        </authorList>
    </citation>
    <scope>NUCLEOTIDE SEQUENCE [LARGE SCALE GENOMIC DNA]</scope>
    <source>
        <strain evidence="3">DJ / ATCC BAA-1303</strain>
    </source>
</reference>
<dbReference type="KEGG" id="avn:Avin_35410"/>
<feature type="compositionally biased region" description="Basic residues" evidence="1">
    <location>
        <begin position="58"/>
        <end position="74"/>
    </location>
</feature>
<gene>
    <name evidence="2" type="ordered locus">Avin_35410</name>
</gene>